<accession>A0A0F9L2A6</accession>
<dbReference type="Gene3D" id="3.20.20.70">
    <property type="entry name" value="Aldolase class I"/>
    <property type="match status" value="1"/>
</dbReference>
<dbReference type="CDD" id="cd21109">
    <property type="entry name" value="SPASM"/>
    <property type="match status" value="1"/>
</dbReference>
<dbReference type="InterPro" id="IPR013785">
    <property type="entry name" value="Aldolase_TIM"/>
</dbReference>
<organism evidence="2">
    <name type="scientific">marine sediment metagenome</name>
    <dbReference type="NCBI Taxonomy" id="412755"/>
    <lineage>
        <taxon>unclassified sequences</taxon>
        <taxon>metagenomes</taxon>
        <taxon>ecological metagenomes</taxon>
    </lineage>
</organism>
<evidence type="ECO:0000313" key="2">
    <source>
        <dbReference type="EMBL" id="KKM87928.1"/>
    </source>
</evidence>
<dbReference type="InterPro" id="IPR058240">
    <property type="entry name" value="rSAM_sf"/>
</dbReference>
<gene>
    <name evidence="2" type="ORF">LCGC14_1263870</name>
</gene>
<feature type="domain" description="4Fe4S-binding SPASM" evidence="1">
    <location>
        <begin position="8"/>
        <end position="73"/>
    </location>
</feature>
<dbReference type="EMBL" id="LAZR01007030">
    <property type="protein sequence ID" value="KKM87928.1"/>
    <property type="molecule type" value="Genomic_DNA"/>
</dbReference>
<sequence length="78" mass="8813">ALRDPLPCWTIMTEGHVRSDGCLSACCFDASGDWIMGDLKEISFMEAWNSQKFQDLRKAHLEKNVKGTVCEGCIAYRQ</sequence>
<comment type="caution">
    <text evidence="2">The sequence shown here is derived from an EMBL/GenBank/DDBJ whole genome shotgun (WGS) entry which is preliminary data.</text>
</comment>
<dbReference type="Pfam" id="PF13186">
    <property type="entry name" value="SPASM"/>
    <property type="match status" value="1"/>
</dbReference>
<proteinExistence type="predicted"/>
<protein>
    <recommendedName>
        <fullName evidence="1">4Fe4S-binding SPASM domain-containing protein</fullName>
    </recommendedName>
</protein>
<dbReference type="SUPFAM" id="SSF102114">
    <property type="entry name" value="Radical SAM enzymes"/>
    <property type="match status" value="1"/>
</dbReference>
<reference evidence="2" key="1">
    <citation type="journal article" date="2015" name="Nature">
        <title>Complex archaea that bridge the gap between prokaryotes and eukaryotes.</title>
        <authorList>
            <person name="Spang A."/>
            <person name="Saw J.H."/>
            <person name="Jorgensen S.L."/>
            <person name="Zaremba-Niedzwiedzka K."/>
            <person name="Martijn J."/>
            <person name="Lind A.E."/>
            <person name="van Eijk R."/>
            <person name="Schleper C."/>
            <person name="Guy L."/>
            <person name="Ettema T.J."/>
        </authorList>
    </citation>
    <scope>NUCLEOTIDE SEQUENCE</scope>
</reference>
<evidence type="ECO:0000259" key="1">
    <source>
        <dbReference type="Pfam" id="PF13186"/>
    </source>
</evidence>
<dbReference type="AlphaFoldDB" id="A0A0F9L2A6"/>
<dbReference type="InterPro" id="IPR023885">
    <property type="entry name" value="4Fe4S-binding_SPASM_dom"/>
</dbReference>
<feature type="non-terminal residue" evidence="2">
    <location>
        <position position="1"/>
    </location>
</feature>
<name>A0A0F9L2A6_9ZZZZ</name>